<dbReference type="Pfam" id="PF00999">
    <property type="entry name" value="Na_H_Exchanger"/>
    <property type="match status" value="1"/>
</dbReference>
<keyword evidence="4" id="KW-0050">Antiport</keyword>
<evidence type="ECO:0000256" key="7">
    <source>
        <dbReference type="ARBA" id="ARBA00023065"/>
    </source>
</evidence>
<dbReference type="GO" id="GO:1902600">
    <property type="term" value="P:proton transmembrane transport"/>
    <property type="evidence" value="ECO:0007669"/>
    <property type="project" value="InterPro"/>
</dbReference>
<keyword evidence="6 9" id="KW-1133">Transmembrane helix</keyword>
<evidence type="ECO:0000256" key="8">
    <source>
        <dbReference type="ARBA" id="ARBA00023136"/>
    </source>
</evidence>
<comment type="caution">
    <text evidence="12">The sequence shown here is derived from an EMBL/GenBank/DDBJ whole genome shotgun (WGS) entry which is preliminary data.</text>
</comment>
<protein>
    <submittedName>
        <fullName evidence="12">Potassium transporter Kef</fullName>
    </submittedName>
</protein>
<dbReference type="Gene3D" id="1.20.1530.20">
    <property type="match status" value="1"/>
</dbReference>
<dbReference type="SUPFAM" id="SSF51735">
    <property type="entry name" value="NAD(P)-binding Rossmann-fold domains"/>
    <property type="match status" value="1"/>
</dbReference>
<dbReference type="RefSeq" id="WP_232593562.1">
    <property type="nucleotide sequence ID" value="NZ_BSPD01000062.1"/>
</dbReference>
<feature type="domain" description="Cation/H+ exchanger transmembrane" evidence="10">
    <location>
        <begin position="8"/>
        <end position="346"/>
    </location>
</feature>
<evidence type="ECO:0000256" key="6">
    <source>
        <dbReference type="ARBA" id="ARBA00022989"/>
    </source>
</evidence>
<evidence type="ECO:0000259" key="10">
    <source>
        <dbReference type="Pfam" id="PF00999"/>
    </source>
</evidence>
<feature type="transmembrane region" description="Helical" evidence="9">
    <location>
        <begin position="330"/>
        <end position="349"/>
    </location>
</feature>
<feature type="transmembrane region" description="Helical" evidence="9">
    <location>
        <begin position="74"/>
        <end position="98"/>
    </location>
</feature>
<proteinExistence type="inferred from homology"/>
<organism evidence="12 13">
    <name type="scientific">Marinibactrum halimedae</name>
    <dbReference type="NCBI Taxonomy" id="1444977"/>
    <lineage>
        <taxon>Bacteria</taxon>
        <taxon>Pseudomonadati</taxon>
        <taxon>Pseudomonadota</taxon>
        <taxon>Gammaproteobacteria</taxon>
        <taxon>Cellvibrionales</taxon>
        <taxon>Cellvibrionaceae</taxon>
        <taxon>Marinibactrum</taxon>
    </lineage>
</organism>
<evidence type="ECO:0000256" key="3">
    <source>
        <dbReference type="ARBA" id="ARBA00022448"/>
    </source>
</evidence>
<feature type="transmembrane region" description="Helical" evidence="9">
    <location>
        <begin position="140"/>
        <end position="160"/>
    </location>
</feature>
<accession>A0AA37WQ87</accession>
<dbReference type="InterPro" id="IPR006153">
    <property type="entry name" value="Cation/H_exchanger_TM"/>
</dbReference>
<dbReference type="Gene3D" id="3.40.50.720">
    <property type="entry name" value="NAD(P)-binding Rossmann-like Domain"/>
    <property type="match status" value="1"/>
</dbReference>
<dbReference type="PANTHER" id="PTHR42751:SF1">
    <property type="entry name" value="CATION_PROTON ANTIPORTER YBAL-RELATED"/>
    <property type="match status" value="1"/>
</dbReference>
<name>A0AA37WQ87_9GAMM</name>
<dbReference type="InterPro" id="IPR036291">
    <property type="entry name" value="NAD(P)-bd_dom_sf"/>
</dbReference>
<sequence>MDFIWIGVAFVCGFFVRQWGFPPLVGYLCAGFGLNAVGVQPFVGLQSLADLGITLMLFTIGLKLNLKDLARPEVWGSSLSHTCLWCVLIVGAGLIFLLSQFSDLSWQSIALFAFALSFSSTVCVMKILEDNAELKTRHGDLAIGILVIQDIVAVIFLVLAAGKTPSLWSLLLPLVWFARPAISQLLNRSGHGELLVLVGFFLALGGAELFELVKLKGDLGALVCGMFVAGLPKANEIYKALMSFKDLFLIGFFLSIGFTALPSLELLGYALLLVVLLPIKFILFFAVFSAFQLRARTAFLTSLALSNFSEFGLIVASISVAKEWLPQEDLVIIAIAVALSFVISTLLYNNAHAFYARYKHWVCRFERTKAKQRSAYEQPGDAAVLIVGMGRVGSGAYRALEHQLDRSVWGVEADQERVIRQRKAGYQVVLGDADDIDFWEHLDLSNVTLIMLAIPSVNEMKNILYQLQQAHFGGKIAAVARYEDERKELVELGADVAFNYYAEVGAGFAEECFHLLEQERSVHAVP</sequence>
<evidence type="ECO:0000313" key="13">
    <source>
        <dbReference type="Proteomes" id="UP001156870"/>
    </source>
</evidence>
<feature type="transmembrane region" description="Helical" evidence="9">
    <location>
        <begin position="247"/>
        <end position="264"/>
    </location>
</feature>
<evidence type="ECO:0000256" key="2">
    <source>
        <dbReference type="ARBA" id="ARBA00005551"/>
    </source>
</evidence>
<dbReference type="PANTHER" id="PTHR42751">
    <property type="entry name" value="SODIUM/HYDROGEN EXCHANGER FAMILY/TRKA DOMAIN PROTEIN"/>
    <property type="match status" value="1"/>
</dbReference>
<evidence type="ECO:0000256" key="5">
    <source>
        <dbReference type="ARBA" id="ARBA00022692"/>
    </source>
</evidence>
<keyword evidence="13" id="KW-1185">Reference proteome</keyword>
<dbReference type="EMBL" id="BSPD01000062">
    <property type="protein sequence ID" value="GLS26902.1"/>
    <property type="molecule type" value="Genomic_DNA"/>
</dbReference>
<evidence type="ECO:0000256" key="4">
    <source>
        <dbReference type="ARBA" id="ARBA00022449"/>
    </source>
</evidence>
<feature type="domain" description="RCK N-terminal" evidence="11">
    <location>
        <begin position="384"/>
        <end position="499"/>
    </location>
</feature>
<evidence type="ECO:0000313" key="12">
    <source>
        <dbReference type="EMBL" id="GLS26902.1"/>
    </source>
</evidence>
<feature type="transmembrane region" description="Helical" evidence="9">
    <location>
        <begin position="42"/>
        <end position="62"/>
    </location>
</feature>
<feature type="transmembrane region" description="Helical" evidence="9">
    <location>
        <begin position="194"/>
        <end position="213"/>
    </location>
</feature>
<evidence type="ECO:0000259" key="11">
    <source>
        <dbReference type="Pfam" id="PF02254"/>
    </source>
</evidence>
<dbReference type="GO" id="GO:0016020">
    <property type="term" value="C:membrane"/>
    <property type="evidence" value="ECO:0007669"/>
    <property type="project" value="UniProtKB-SubCell"/>
</dbReference>
<dbReference type="GO" id="GO:0006813">
    <property type="term" value="P:potassium ion transport"/>
    <property type="evidence" value="ECO:0007669"/>
    <property type="project" value="InterPro"/>
</dbReference>
<dbReference type="InterPro" id="IPR003148">
    <property type="entry name" value="RCK_N"/>
</dbReference>
<keyword evidence="3" id="KW-0813">Transport</keyword>
<comment type="similarity">
    <text evidence="2">Belongs to the monovalent cation:proton antiporter 2 (CPA2) transporter (TC 2.A.37) family.</text>
</comment>
<evidence type="ECO:0000256" key="9">
    <source>
        <dbReference type="SAM" id="Phobius"/>
    </source>
</evidence>
<dbReference type="GO" id="GO:0015297">
    <property type="term" value="F:antiporter activity"/>
    <property type="evidence" value="ECO:0007669"/>
    <property type="project" value="UniProtKB-KW"/>
</dbReference>
<comment type="subcellular location">
    <subcellularLocation>
        <location evidence="1">Membrane</location>
        <topology evidence="1">Multi-pass membrane protein</topology>
    </subcellularLocation>
</comment>
<feature type="transmembrane region" description="Helical" evidence="9">
    <location>
        <begin position="270"/>
        <end position="291"/>
    </location>
</feature>
<keyword evidence="5 9" id="KW-0812">Transmembrane</keyword>
<feature type="transmembrane region" description="Helical" evidence="9">
    <location>
        <begin position="298"/>
        <end position="318"/>
    </location>
</feature>
<dbReference type="AlphaFoldDB" id="A0AA37WQ87"/>
<dbReference type="Pfam" id="PF02254">
    <property type="entry name" value="TrkA_N"/>
    <property type="match status" value="1"/>
</dbReference>
<keyword evidence="7" id="KW-0406">Ion transport</keyword>
<dbReference type="InterPro" id="IPR038770">
    <property type="entry name" value="Na+/solute_symporter_sf"/>
</dbReference>
<dbReference type="Proteomes" id="UP001156870">
    <property type="component" value="Unassembled WGS sequence"/>
</dbReference>
<evidence type="ECO:0000256" key="1">
    <source>
        <dbReference type="ARBA" id="ARBA00004141"/>
    </source>
</evidence>
<keyword evidence="8 9" id="KW-0472">Membrane</keyword>
<gene>
    <name evidence="12" type="ORF">GCM10007877_26210</name>
</gene>
<feature type="transmembrane region" description="Helical" evidence="9">
    <location>
        <begin position="104"/>
        <end position="128"/>
    </location>
</feature>
<reference evidence="12 13" key="1">
    <citation type="journal article" date="2014" name="Int. J. Syst. Evol. Microbiol.">
        <title>Complete genome sequence of Corynebacterium casei LMG S-19264T (=DSM 44701T), isolated from a smear-ripened cheese.</title>
        <authorList>
            <consortium name="US DOE Joint Genome Institute (JGI-PGF)"/>
            <person name="Walter F."/>
            <person name="Albersmeier A."/>
            <person name="Kalinowski J."/>
            <person name="Ruckert C."/>
        </authorList>
    </citation>
    <scope>NUCLEOTIDE SEQUENCE [LARGE SCALE GENOMIC DNA]</scope>
    <source>
        <strain evidence="12 13">NBRC 110095</strain>
    </source>
</reference>